<keyword evidence="2 4" id="KW-0560">Oxidoreductase</keyword>
<proteinExistence type="inferred from homology"/>
<reference evidence="11" key="1">
    <citation type="submission" date="2020-08" db="EMBL/GenBank/DDBJ databases">
        <title>Genome public.</title>
        <authorList>
            <person name="Liu C."/>
            <person name="Sun Q."/>
        </authorList>
    </citation>
    <scope>NUCLEOTIDE SEQUENCE</scope>
    <source>
        <strain evidence="11">NSJ-33</strain>
    </source>
</reference>
<keyword evidence="3 4" id="KW-0627">Porphyrin biosynthesis</keyword>
<comment type="miscellaneous">
    <text evidence="4">During catalysis, the active site Cys acts as a nucleophile attacking the alpha-carbonyl group of tRNA-bound glutamate with the formation of a thioester intermediate between enzyme and glutamate, and the concomitant release of tRNA(Glu). The thioester intermediate is finally reduced by direct hydride transfer from NADPH, to form the product GSA.</text>
</comment>
<feature type="binding site" evidence="4 6">
    <location>
        <position position="102"/>
    </location>
    <ligand>
        <name>substrate</name>
    </ligand>
</feature>
<comment type="pathway">
    <text evidence="4">Porphyrin-containing compound metabolism; protoporphyrin-IX biosynthesis; 5-aminolevulinate from L-glutamyl-tRNA(Glu): step 1/2.</text>
</comment>
<keyword evidence="12" id="KW-1185">Reference proteome</keyword>
<dbReference type="Gene3D" id="3.40.50.720">
    <property type="entry name" value="NAD(P)-binding Rossmann-like Domain"/>
    <property type="match status" value="1"/>
</dbReference>
<dbReference type="NCBIfam" id="TIGR01035">
    <property type="entry name" value="hemA"/>
    <property type="match status" value="1"/>
</dbReference>
<dbReference type="InterPro" id="IPR036343">
    <property type="entry name" value="GluRdtase_N_sf"/>
</dbReference>
<dbReference type="InterPro" id="IPR036291">
    <property type="entry name" value="NAD(P)-bd_dom_sf"/>
</dbReference>
<dbReference type="GO" id="GO:0008883">
    <property type="term" value="F:glutamyl-tRNA reductase activity"/>
    <property type="evidence" value="ECO:0007669"/>
    <property type="project" value="UniProtKB-UniRule"/>
</dbReference>
<feature type="domain" description="Glutamyl-tRNA reductase N-terminal" evidence="10">
    <location>
        <begin position="5"/>
        <end position="148"/>
    </location>
</feature>
<feature type="domain" description="Quinate/shikimate 5-dehydrogenase/glutamyl-tRNA reductase" evidence="9">
    <location>
        <begin position="165"/>
        <end position="290"/>
    </location>
</feature>
<feature type="site" description="Important for activity" evidence="4 8">
    <location>
        <position position="92"/>
    </location>
</feature>
<sequence>MQGLSIDHHSAELRLREALSFTETQVREELSRLKKAGVEEAVLLSTCNRTELYLYGEEDSEPGALLCADRQVDIDFYSDLFQRYEGEAAVHHLMEVACGLRSQILCEDQIITQVKTAAAVAREEKASGPVLETLFRMAVTAAKKAKTEVQVRAVPRSSAAQAVELLRSVCGELRDKKALVIGNGEIGRLCAGLLRDAGCAVTVTLRTYRHGETVVPFGCRTVDYKERVEEIGRSDFVVSATTSPHFTVTKAMVEGLARVPAIFVDLAVPRDIEPEVGAIPGVSCYNIDDIGSDGDDEVLGSLQKIGAVIEKYEGQFRQWLEIHGSAEEIQSVKHRLVEKVKNALIYKEEVSLSEDPVTLIELAVEKAVDSLIFAAKDEISGDFIRLMDEALKKQEDRQ</sequence>
<dbReference type="EC" id="1.2.1.70" evidence="4"/>
<comment type="subunit">
    <text evidence="4">Homodimer.</text>
</comment>
<dbReference type="InterPro" id="IPR015895">
    <property type="entry name" value="4pyrrol_synth_GluRdtase_N"/>
</dbReference>
<feature type="binding site" evidence="4 6">
    <location>
        <position position="113"/>
    </location>
    <ligand>
        <name>substrate</name>
    </ligand>
</feature>
<accession>A0A926E473</accession>
<evidence type="ECO:0000256" key="2">
    <source>
        <dbReference type="ARBA" id="ARBA00023002"/>
    </source>
</evidence>
<dbReference type="HAMAP" id="MF_00087">
    <property type="entry name" value="Glu_tRNA_reductase"/>
    <property type="match status" value="1"/>
</dbReference>
<evidence type="ECO:0000259" key="10">
    <source>
        <dbReference type="Pfam" id="PF05201"/>
    </source>
</evidence>
<comment type="caution">
    <text evidence="11">The sequence shown here is derived from an EMBL/GenBank/DDBJ whole genome shotgun (WGS) entry which is preliminary data.</text>
</comment>
<dbReference type="PIRSF" id="PIRSF000445">
    <property type="entry name" value="4pyrrol_synth_GluRdtase"/>
    <property type="match status" value="1"/>
</dbReference>
<evidence type="ECO:0000259" key="9">
    <source>
        <dbReference type="Pfam" id="PF01488"/>
    </source>
</evidence>
<comment type="domain">
    <text evidence="4">Possesses an unusual extended V-shaped dimeric structure with each monomer consisting of three distinct domains arranged along a curved 'spinal' alpha-helix. The N-terminal catalytic domain specifically recognizes the glutamate moiety of the substrate. The second domain is the NADPH-binding domain, and the third C-terminal domain is responsible for dimerization.</text>
</comment>
<dbReference type="PANTHER" id="PTHR43013:SF1">
    <property type="entry name" value="GLUTAMYL-TRNA REDUCTASE"/>
    <property type="match status" value="1"/>
</dbReference>
<feature type="active site" description="Nucleophile" evidence="4 5">
    <location>
        <position position="47"/>
    </location>
</feature>
<dbReference type="SUPFAM" id="SSF51735">
    <property type="entry name" value="NAD(P)-binding Rossmann-fold domains"/>
    <property type="match status" value="1"/>
</dbReference>
<feature type="binding site" evidence="4 6">
    <location>
        <begin position="46"/>
        <end position="49"/>
    </location>
    <ligand>
        <name>substrate</name>
    </ligand>
</feature>
<dbReference type="PANTHER" id="PTHR43013">
    <property type="entry name" value="GLUTAMYL-TRNA REDUCTASE"/>
    <property type="match status" value="1"/>
</dbReference>
<dbReference type="EMBL" id="JACRSV010000001">
    <property type="protein sequence ID" value="MBC8559418.1"/>
    <property type="molecule type" value="Genomic_DNA"/>
</dbReference>
<dbReference type="GO" id="GO:0019353">
    <property type="term" value="P:protoporphyrinogen IX biosynthetic process from glutamate"/>
    <property type="evidence" value="ECO:0007669"/>
    <property type="project" value="TreeGrafter"/>
</dbReference>
<evidence type="ECO:0000256" key="7">
    <source>
        <dbReference type="PIRSR" id="PIRSR000445-3"/>
    </source>
</evidence>
<comment type="function">
    <text evidence="4">Catalyzes the NADPH-dependent reduction of glutamyl-tRNA(Glu) to glutamate 1-semialdehyde (GSA).</text>
</comment>
<feature type="binding site" evidence="4 6">
    <location>
        <begin position="107"/>
        <end position="109"/>
    </location>
    <ligand>
        <name>substrate</name>
    </ligand>
</feature>
<dbReference type="Gene3D" id="3.30.460.30">
    <property type="entry name" value="Glutamyl-tRNA reductase, N-terminal domain"/>
    <property type="match status" value="1"/>
</dbReference>
<comment type="similarity">
    <text evidence="4">Belongs to the glutamyl-tRNA reductase family.</text>
</comment>
<evidence type="ECO:0000256" key="5">
    <source>
        <dbReference type="PIRSR" id="PIRSR000445-1"/>
    </source>
</evidence>
<keyword evidence="1 4" id="KW-0521">NADP</keyword>
<dbReference type="AlphaFoldDB" id="A0A926E473"/>
<dbReference type="Proteomes" id="UP000610760">
    <property type="component" value="Unassembled WGS sequence"/>
</dbReference>
<evidence type="ECO:0000256" key="8">
    <source>
        <dbReference type="PIRSR" id="PIRSR000445-4"/>
    </source>
</evidence>
<comment type="catalytic activity">
    <reaction evidence="4">
        <text>(S)-4-amino-5-oxopentanoate + tRNA(Glu) + NADP(+) = L-glutamyl-tRNA(Glu) + NADPH + H(+)</text>
        <dbReference type="Rhea" id="RHEA:12344"/>
        <dbReference type="Rhea" id="RHEA-COMP:9663"/>
        <dbReference type="Rhea" id="RHEA-COMP:9680"/>
        <dbReference type="ChEBI" id="CHEBI:15378"/>
        <dbReference type="ChEBI" id="CHEBI:57501"/>
        <dbReference type="ChEBI" id="CHEBI:57783"/>
        <dbReference type="ChEBI" id="CHEBI:58349"/>
        <dbReference type="ChEBI" id="CHEBI:78442"/>
        <dbReference type="ChEBI" id="CHEBI:78520"/>
        <dbReference type="EC" id="1.2.1.70"/>
    </reaction>
</comment>
<dbReference type="InterPro" id="IPR000343">
    <property type="entry name" value="4pyrrol_synth_GluRdtase"/>
</dbReference>
<evidence type="ECO:0000256" key="4">
    <source>
        <dbReference type="HAMAP-Rule" id="MF_00087"/>
    </source>
</evidence>
<evidence type="ECO:0000256" key="6">
    <source>
        <dbReference type="PIRSR" id="PIRSR000445-2"/>
    </source>
</evidence>
<gene>
    <name evidence="4 11" type="primary">hemA</name>
    <name evidence="11" type="ORF">H8710_04960</name>
</gene>
<dbReference type="CDD" id="cd05213">
    <property type="entry name" value="NAD_bind_Glutamyl_tRNA_reduct"/>
    <property type="match status" value="1"/>
</dbReference>
<dbReference type="GO" id="GO:0050661">
    <property type="term" value="F:NADP binding"/>
    <property type="evidence" value="ECO:0007669"/>
    <property type="project" value="InterPro"/>
</dbReference>
<organism evidence="11 12">
    <name type="scientific">Fumia xinanensis</name>
    <dbReference type="NCBI Taxonomy" id="2763659"/>
    <lineage>
        <taxon>Bacteria</taxon>
        <taxon>Bacillati</taxon>
        <taxon>Bacillota</taxon>
        <taxon>Clostridia</taxon>
        <taxon>Eubacteriales</taxon>
        <taxon>Oscillospiraceae</taxon>
        <taxon>Fumia</taxon>
    </lineage>
</organism>
<dbReference type="Pfam" id="PF05201">
    <property type="entry name" value="GlutR_N"/>
    <property type="match status" value="1"/>
</dbReference>
<evidence type="ECO:0000313" key="11">
    <source>
        <dbReference type="EMBL" id="MBC8559418.1"/>
    </source>
</evidence>
<dbReference type="SUPFAM" id="SSF69742">
    <property type="entry name" value="Glutamyl tRNA-reductase catalytic, N-terminal domain"/>
    <property type="match status" value="1"/>
</dbReference>
<protein>
    <recommendedName>
        <fullName evidence="4">Glutamyl-tRNA reductase</fullName>
        <shortName evidence="4">GluTR</shortName>
        <ecNumber evidence="4">1.2.1.70</ecNumber>
    </recommendedName>
</protein>
<dbReference type="InterPro" id="IPR006151">
    <property type="entry name" value="Shikm_DH/Glu-tRNA_Rdtase"/>
</dbReference>
<dbReference type="FunFam" id="3.30.460.30:FF:000001">
    <property type="entry name" value="Glutamyl-tRNA reductase"/>
    <property type="match status" value="1"/>
</dbReference>
<name>A0A926E473_9FIRM</name>
<evidence type="ECO:0000313" key="12">
    <source>
        <dbReference type="Proteomes" id="UP000610760"/>
    </source>
</evidence>
<dbReference type="Pfam" id="PF01488">
    <property type="entry name" value="Shikimate_DH"/>
    <property type="match status" value="1"/>
</dbReference>
<evidence type="ECO:0000256" key="1">
    <source>
        <dbReference type="ARBA" id="ARBA00022857"/>
    </source>
</evidence>
<evidence type="ECO:0000256" key="3">
    <source>
        <dbReference type="ARBA" id="ARBA00023244"/>
    </source>
</evidence>
<feature type="binding site" evidence="4 7">
    <location>
        <begin position="182"/>
        <end position="187"/>
    </location>
    <ligand>
        <name>NADP(+)</name>
        <dbReference type="ChEBI" id="CHEBI:58349"/>
    </ligand>
</feature>